<dbReference type="AlphaFoldDB" id="A0A8H5KI58"/>
<dbReference type="InterPro" id="IPR052562">
    <property type="entry name" value="Ketohexokinase-related"/>
</dbReference>
<dbReference type="Gene3D" id="3.40.1190.20">
    <property type="match status" value="1"/>
</dbReference>
<name>A0A8H5KI58_9HYPO</name>
<keyword evidence="2" id="KW-1185">Reference proteome</keyword>
<evidence type="ECO:0008006" key="3">
    <source>
        <dbReference type="Google" id="ProtNLM"/>
    </source>
</evidence>
<dbReference type="PANTHER" id="PTHR42774">
    <property type="entry name" value="PHOSPHOTRANSFERASE SYSTEM TRANSPORT PROTEIN"/>
    <property type="match status" value="1"/>
</dbReference>
<reference evidence="1 2" key="1">
    <citation type="submission" date="2020-05" db="EMBL/GenBank/DDBJ databases">
        <title>Identification and distribution of gene clusters putatively required for synthesis of sphingolipid metabolism inhibitors in phylogenetically diverse species of the filamentous fungus Fusarium.</title>
        <authorList>
            <person name="Kim H.-S."/>
            <person name="Busman M."/>
            <person name="Brown D.W."/>
            <person name="Divon H."/>
            <person name="Uhlig S."/>
            <person name="Proctor R.H."/>
        </authorList>
    </citation>
    <scope>NUCLEOTIDE SEQUENCE [LARGE SCALE GENOMIC DNA]</scope>
    <source>
        <strain evidence="1 2">NRRL 25211</strain>
    </source>
</reference>
<dbReference type="InterPro" id="IPR029056">
    <property type="entry name" value="Ribokinase-like"/>
</dbReference>
<accession>A0A8H5KI58</accession>
<gene>
    <name evidence="1" type="ORF">FPANT_12548</name>
</gene>
<evidence type="ECO:0000313" key="2">
    <source>
        <dbReference type="Proteomes" id="UP000544095"/>
    </source>
</evidence>
<protein>
    <recommendedName>
        <fullName evidence="3">Carbohydrate kinase PfkB domain-containing protein</fullName>
    </recommendedName>
</protein>
<dbReference type="Proteomes" id="UP000544095">
    <property type="component" value="Unassembled WGS sequence"/>
</dbReference>
<organism evidence="1 2">
    <name type="scientific">Fusarium pseudoanthophilum</name>
    <dbReference type="NCBI Taxonomy" id="48495"/>
    <lineage>
        <taxon>Eukaryota</taxon>
        <taxon>Fungi</taxon>
        <taxon>Dikarya</taxon>
        <taxon>Ascomycota</taxon>
        <taxon>Pezizomycotina</taxon>
        <taxon>Sordariomycetes</taxon>
        <taxon>Hypocreomycetidae</taxon>
        <taxon>Hypocreales</taxon>
        <taxon>Nectriaceae</taxon>
        <taxon>Fusarium</taxon>
        <taxon>Fusarium fujikuroi species complex</taxon>
    </lineage>
</organism>
<evidence type="ECO:0000313" key="1">
    <source>
        <dbReference type="EMBL" id="KAF5573138.1"/>
    </source>
</evidence>
<dbReference type="EMBL" id="JAAOAR010000834">
    <property type="protein sequence ID" value="KAF5573138.1"/>
    <property type="molecule type" value="Genomic_DNA"/>
</dbReference>
<dbReference type="SUPFAM" id="SSF53613">
    <property type="entry name" value="Ribokinase-like"/>
    <property type="match status" value="1"/>
</dbReference>
<proteinExistence type="predicted"/>
<sequence>MLRGLIPSKFFHRFGSETGCLHSCLAPIVRLLASLAGVTPLLSPTSGLNLIVYEQTIADGFDGTAQTRNTGDSAANFPDVNTTTTTVSANSVVPFFPSEDSKLRATSLNIRRGGNCPNSLQVLEQLLSEHDTLQLHLVSPLPAAASSATQRVVSSFGAQSNIDFSHCVYREESTEAASSYIIRSEASGSRTLVNYNDLLEITEDEFGNIARGFNPDQETWLMMEQQGRIPDTIQSCIRLLRNVLPKATISVEIEKPGREGLPELAAEVDVVFYSRSWAESRGYKTPEQCLRAEGHQKALLALCTWGEDGAAGLSRSTGESIHCPALDKSGRDISVLDTEYKPRKTAGPDHCSRYSAVGAGDTFIAGMLYGLICHPDDWSMGQKLGFAVRLATLKVQREGFDGLGRDMLGTEIGGV</sequence>
<dbReference type="PANTHER" id="PTHR42774:SF3">
    <property type="entry name" value="KETOHEXOKINASE"/>
    <property type="match status" value="1"/>
</dbReference>
<comment type="caution">
    <text evidence="1">The sequence shown here is derived from an EMBL/GenBank/DDBJ whole genome shotgun (WGS) entry which is preliminary data.</text>
</comment>